<dbReference type="GO" id="GO:0003676">
    <property type="term" value="F:nucleic acid binding"/>
    <property type="evidence" value="ECO:0007669"/>
    <property type="project" value="InterPro"/>
</dbReference>
<dbReference type="CDD" id="cd02440">
    <property type="entry name" value="AdoMet_MTases"/>
    <property type="match status" value="1"/>
</dbReference>
<keyword evidence="6 8" id="KW-0808">Transferase</keyword>
<comment type="catalytic activity">
    <reaction evidence="7 8">
        <text>guanosine(966) in 16S rRNA + S-adenosyl-L-methionine = N(2)-methylguanosine(966) in 16S rRNA + S-adenosyl-L-homocysteine + H(+)</text>
        <dbReference type="Rhea" id="RHEA:23548"/>
        <dbReference type="Rhea" id="RHEA-COMP:10211"/>
        <dbReference type="Rhea" id="RHEA-COMP:10212"/>
        <dbReference type="ChEBI" id="CHEBI:15378"/>
        <dbReference type="ChEBI" id="CHEBI:57856"/>
        <dbReference type="ChEBI" id="CHEBI:59789"/>
        <dbReference type="ChEBI" id="CHEBI:74269"/>
        <dbReference type="ChEBI" id="CHEBI:74481"/>
        <dbReference type="EC" id="2.1.1.171"/>
    </reaction>
</comment>
<keyword evidence="8" id="KW-0949">S-adenosyl-L-methionine</keyword>
<name>A0A2K9LLT2_9GAMM</name>
<evidence type="ECO:0000256" key="5">
    <source>
        <dbReference type="ARBA" id="ARBA00022603"/>
    </source>
</evidence>
<dbReference type="NCBIfam" id="TIGR00095">
    <property type="entry name" value="16S rRNA (guanine(966)-N(2))-methyltransferase RsmD"/>
    <property type="match status" value="1"/>
</dbReference>
<dbReference type="KEGG" id="kak:Kalk_12660"/>
<sequence length="205" mass="23217">MSPRSKTSPASKGELRIIGGQWRGRRLSFTAEEGLRPTLDRYRETLFNWLMFDVEGARCLDLFAGSGALGLEALSRGARHVDFVDASPQAAQNIREHLKTLGCQQAGVHHRAAEAWLKQQAQAATDLAVEAYDLIFLDPPFHKDLLQPCLYLLEYQGFIKPETKLYLEAEADFNASRLPEHWHVIKQKTAKNKIFFLLECPTPRP</sequence>
<evidence type="ECO:0000313" key="9">
    <source>
        <dbReference type="EMBL" id="AUM13223.1"/>
    </source>
</evidence>
<gene>
    <name evidence="9" type="primary">rsmD</name>
    <name evidence="9" type="ORF">Kalk_12660</name>
</gene>
<dbReference type="PANTHER" id="PTHR43542:SF1">
    <property type="entry name" value="METHYLTRANSFERASE"/>
    <property type="match status" value="1"/>
</dbReference>
<dbReference type="RefSeq" id="WP_101894602.1">
    <property type="nucleotide sequence ID" value="NZ_CP022684.1"/>
</dbReference>
<dbReference type="GO" id="GO:0052913">
    <property type="term" value="F:16S rRNA (guanine(966)-N(2))-methyltransferase activity"/>
    <property type="evidence" value="ECO:0007669"/>
    <property type="project" value="UniProtKB-EC"/>
</dbReference>
<evidence type="ECO:0000256" key="1">
    <source>
        <dbReference type="ARBA" id="ARBA00002649"/>
    </source>
</evidence>
<keyword evidence="8" id="KW-0698">rRNA processing</keyword>
<dbReference type="SUPFAM" id="SSF53335">
    <property type="entry name" value="S-adenosyl-L-methionine-dependent methyltransferases"/>
    <property type="match status" value="1"/>
</dbReference>
<evidence type="ECO:0000256" key="3">
    <source>
        <dbReference type="ARBA" id="ARBA00012141"/>
    </source>
</evidence>
<dbReference type="PROSITE" id="PS00092">
    <property type="entry name" value="N6_MTASE"/>
    <property type="match status" value="1"/>
</dbReference>
<dbReference type="AlphaFoldDB" id="A0A2K9LLT2"/>
<dbReference type="PANTHER" id="PTHR43542">
    <property type="entry name" value="METHYLTRANSFERASE"/>
    <property type="match status" value="1"/>
</dbReference>
<dbReference type="EC" id="2.1.1.171" evidence="3 8"/>
<dbReference type="Pfam" id="PF03602">
    <property type="entry name" value="Cons_hypoth95"/>
    <property type="match status" value="1"/>
</dbReference>
<dbReference type="InterPro" id="IPR004398">
    <property type="entry name" value="RNA_MeTrfase_RsmD"/>
</dbReference>
<protein>
    <recommendedName>
        <fullName evidence="4 8">Ribosomal RNA small subunit methyltransferase D</fullName>
        <ecNumber evidence="3 8">2.1.1.171</ecNumber>
    </recommendedName>
</protein>
<dbReference type="InterPro" id="IPR029063">
    <property type="entry name" value="SAM-dependent_MTases_sf"/>
</dbReference>
<evidence type="ECO:0000256" key="8">
    <source>
        <dbReference type="PIRNR" id="PIRNR004553"/>
    </source>
</evidence>
<accession>A0A2K9LLT2</accession>
<evidence type="ECO:0000256" key="6">
    <source>
        <dbReference type="ARBA" id="ARBA00022679"/>
    </source>
</evidence>
<reference evidence="10" key="1">
    <citation type="submission" date="2017-08" db="EMBL/GenBank/DDBJ databases">
        <title>Direct submision.</title>
        <authorList>
            <person name="Kim S.-J."/>
            <person name="Rhee S.-K."/>
        </authorList>
    </citation>
    <scope>NUCLEOTIDE SEQUENCE [LARGE SCALE GENOMIC DNA]</scope>
    <source>
        <strain evidence="10">GI5</strain>
    </source>
</reference>
<evidence type="ECO:0000256" key="4">
    <source>
        <dbReference type="ARBA" id="ARBA00013682"/>
    </source>
</evidence>
<dbReference type="EMBL" id="CP022684">
    <property type="protein sequence ID" value="AUM13223.1"/>
    <property type="molecule type" value="Genomic_DNA"/>
</dbReference>
<comment type="similarity">
    <text evidence="2 8">Belongs to the methyltransferase superfamily. RsmD family.</text>
</comment>
<organism evidence="9 10">
    <name type="scientific">Ketobacter alkanivorans</name>
    <dbReference type="NCBI Taxonomy" id="1917421"/>
    <lineage>
        <taxon>Bacteria</taxon>
        <taxon>Pseudomonadati</taxon>
        <taxon>Pseudomonadota</taxon>
        <taxon>Gammaproteobacteria</taxon>
        <taxon>Pseudomonadales</taxon>
        <taxon>Ketobacteraceae</taxon>
        <taxon>Ketobacter</taxon>
    </lineage>
</organism>
<dbReference type="Gene3D" id="3.40.50.150">
    <property type="entry name" value="Vaccinia Virus protein VP39"/>
    <property type="match status" value="1"/>
</dbReference>
<proteinExistence type="inferred from homology"/>
<evidence type="ECO:0000256" key="2">
    <source>
        <dbReference type="ARBA" id="ARBA00005269"/>
    </source>
</evidence>
<dbReference type="OrthoDB" id="9803017at2"/>
<keyword evidence="10" id="KW-1185">Reference proteome</keyword>
<dbReference type="PIRSF" id="PIRSF004553">
    <property type="entry name" value="CHP00095"/>
    <property type="match status" value="1"/>
</dbReference>
<comment type="function">
    <text evidence="1 8">Specifically methylates the guanine in position 966 of 16S rRNA in the assembled 30S particle.</text>
</comment>
<evidence type="ECO:0000313" key="10">
    <source>
        <dbReference type="Proteomes" id="UP000235116"/>
    </source>
</evidence>
<keyword evidence="5 8" id="KW-0489">Methyltransferase</keyword>
<dbReference type="Proteomes" id="UP000235116">
    <property type="component" value="Chromosome"/>
</dbReference>
<evidence type="ECO:0000256" key="7">
    <source>
        <dbReference type="ARBA" id="ARBA00048326"/>
    </source>
</evidence>
<dbReference type="InterPro" id="IPR002052">
    <property type="entry name" value="DNA_methylase_N6_adenine_CS"/>
</dbReference>